<dbReference type="OrthoDB" id="9770625at2"/>
<comment type="subcellular location">
    <subcellularLocation>
        <location evidence="1">Periplasm</location>
    </subcellularLocation>
</comment>
<accession>A0A1H7DH92</accession>
<comment type="similarity">
    <text evidence="2">Belongs to the bacterial solute-binding protein 1 family.</text>
</comment>
<evidence type="ECO:0000256" key="4">
    <source>
        <dbReference type="ARBA" id="ARBA00022729"/>
    </source>
</evidence>
<dbReference type="Proteomes" id="UP000199379">
    <property type="component" value="Unassembled WGS sequence"/>
</dbReference>
<dbReference type="PANTHER" id="PTHR43649">
    <property type="entry name" value="ARABINOSE-BINDING PROTEIN-RELATED"/>
    <property type="match status" value="1"/>
</dbReference>
<organism evidence="5 6">
    <name type="scientific">Cribrihabitans marinus</name>
    <dbReference type="NCBI Taxonomy" id="1227549"/>
    <lineage>
        <taxon>Bacteria</taxon>
        <taxon>Pseudomonadati</taxon>
        <taxon>Pseudomonadota</taxon>
        <taxon>Alphaproteobacteria</taxon>
        <taxon>Rhodobacterales</taxon>
        <taxon>Paracoccaceae</taxon>
        <taxon>Cribrihabitans</taxon>
    </lineage>
</organism>
<name>A0A1H7DH92_9RHOB</name>
<proteinExistence type="inferred from homology"/>
<dbReference type="Gene3D" id="3.40.190.10">
    <property type="entry name" value="Periplasmic binding protein-like II"/>
    <property type="match status" value="2"/>
</dbReference>
<evidence type="ECO:0000313" key="6">
    <source>
        <dbReference type="Proteomes" id="UP000199379"/>
    </source>
</evidence>
<sequence length="567" mass="63468">MTREELLRILNFVESNREISEKRTRLATVDPRWNIVSYAMRRHLEGKLLTVTSAAMAADVPYGTAMRRISELIDEGLLHKRPKSRSGKSFSLHPTRKLIAEFESFAMQLKAMVGNTFGFTTGDSEMGDFYFGGYYMASRTLPYPSAMRAGVGVDRTFRILSPIDPTFKTLSEFSSNLDELCGTNIEIVNLPLDELHGEIMNNAQRQVSGYDLMAVDLPWIGQLATEGVIEPLDEIMREERYNPSDFHNAAYKGSTWNNIQFGLPIQPTAELLFCRSDLFAEAGLSCPTTTEDLLLAARVLHRSGFNLSGIVMNFGRGTPVAHTFVQTLADFGQPIINLDPLGDEFNVFEIEKENYRPQLLSDAARDTAEFLLELAEFSHKDSLTCNWDRRIGIFSRGEAAMTYGWSIRAAAFELDQSSPAHGNVRFVPHPHGPGACTVSPIGGFSLAVPAGLSDERKKASWKVMEYLTRPEMLKWYVLNGNLTSPRFSTSADPEVQASSSMISEIDAMERRGELQTWPRPPIPEFSNLLSVLGDEIHMMLQGALSVKEALVRSQNRIDAIMRERGHY</sequence>
<evidence type="ECO:0000256" key="1">
    <source>
        <dbReference type="ARBA" id="ARBA00004418"/>
    </source>
</evidence>
<evidence type="ECO:0000313" key="5">
    <source>
        <dbReference type="EMBL" id="SEJ98600.1"/>
    </source>
</evidence>
<reference evidence="5 6" key="1">
    <citation type="submission" date="2016-10" db="EMBL/GenBank/DDBJ databases">
        <authorList>
            <person name="de Groot N.N."/>
        </authorList>
    </citation>
    <scope>NUCLEOTIDE SEQUENCE [LARGE SCALE GENOMIC DNA]</scope>
    <source>
        <strain evidence="5 6">DSM 29340</strain>
    </source>
</reference>
<gene>
    <name evidence="5" type="ORF">SAMN05444007_110104</name>
</gene>
<dbReference type="PANTHER" id="PTHR43649:SF34">
    <property type="entry name" value="ABC TRANSPORTER PERIPLASMIC-BINDING PROTEIN YCJN-RELATED"/>
    <property type="match status" value="1"/>
</dbReference>
<keyword evidence="6" id="KW-1185">Reference proteome</keyword>
<dbReference type="Pfam" id="PF01547">
    <property type="entry name" value="SBP_bac_1"/>
    <property type="match status" value="1"/>
</dbReference>
<dbReference type="AlphaFoldDB" id="A0A1H7DH92"/>
<dbReference type="GO" id="GO:0042597">
    <property type="term" value="C:periplasmic space"/>
    <property type="evidence" value="ECO:0007669"/>
    <property type="project" value="UniProtKB-SubCell"/>
</dbReference>
<evidence type="ECO:0000256" key="2">
    <source>
        <dbReference type="ARBA" id="ARBA00008520"/>
    </source>
</evidence>
<dbReference type="RefSeq" id="WP_092369634.1">
    <property type="nucleotide sequence ID" value="NZ_BMGV01000010.1"/>
</dbReference>
<dbReference type="STRING" id="1227549.SAMN05444007_110104"/>
<keyword evidence="5" id="KW-0762">Sugar transport</keyword>
<keyword evidence="4" id="KW-0732">Signal</keyword>
<protein>
    <submittedName>
        <fullName evidence="5">Multiple sugar transport system substrate-binding protein</fullName>
    </submittedName>
</protein>
<evidence type="ECO:0000256" key="3">
    <source>
        <dbReference type="ARBA" id="ARBA00022448"/>
    </source>
</evidence>
<dbReference type="EMBL" id="FNYD01000010">
    <property type="protein sequence ID" value="SEJ98600.1"/>
    <property type="molecule type" value="Genomic_DNA"/>
</dbReference>
<dbReference type="SUPFAM" id="SSF53850">
    <property type="entry name" value="Periplasmic binding protein-like II"/>
    <property type="match status" value="1"/>
</dbReference>
<dbReference type="InterPro" id="IPR006059">
    <property type="entry name" value="SBP"/>
</dbReference>
<keyword evidence="3" id="KW-0813">Transport</keyword>
<dbReference type="InterPro" id="IPR050490">
    <property type="entry name" value="Bact_solute-bd_prot1"/>
</dbReference>